<dbReference type="GO" id="GO:0016020">
    <property type="term" value="C:membrane"/>
    <property type="evidence" value="ECO:0007669"/>
    <property type="project" value="UniProtKB-SubCell"/>
</dbReference>
<keyword evidence="5 6" id="KW-0472">Membrane</keyword>
<dbReference type="PANTHER" id="PTHR23506">
    <property type="entry name" value="GH10249P"/>
    <property type="match status" value="1"/>
</dbReference>
<dbReference type="InterPro" id="IPR050930">
    <property type="entry name" value="MFS_Vesicular_Transporter"/>
</dbReference>
<evidence type="ECO:0000259" key="7">
    <source>
        <dbReference type="PROSITE" id="PS50850"/>
    </source>
</evidence>
<feature type="domain" description="Major facilitator superfamily (MFS) profile" evidence="7">
    <location>
        <begin position="33"/>
        <end position="442"/>
    </location>
</feature>
<evidence type="ECO:0000256" key="4">
    <source>
        <dbReference type="ARBA" id="ARBA00022989"/>
    </source>
</evidence>
<name>A0A1S3II48_LINAN</name>
<evidence type="ECO:0000256" key="1">
    <source>
        <dbReference type="ARBA" id="ARBA00004141"/>
    </source>
</evidence>
<feature type="transmembrane region" description="Helical" evidence="6">
    <location>
        <begin position="208"/>
        <end position="227"/>
    </location>
</feature>
<dbReference type="PROSITE" id="PS50850">
    <property type="entry name" value="MFS"/>
    <property type="match status" value="1"/>
</dbReference>
<dbReference type="InterPro" id="IPR011701">
    <property type="entry name" value="MFS"/>
</dbReference>
<evidence type="ECO:0000313" key="8">
    <source>
        <dbReference type="Proteomes" id="UP000085678"/>
    </source>
</evidence>
<dbReference type="AlphaFoldDB" id="A0A1S3II48"/>
<feature type="transmembrane region" description="Helical" evidence="6">
    <location>
        <begin position="422"/>
        <end position="442"/>
    </location>
</feature>
<keyword evidence="2" id="KW-0813">Transport</keyword>
<dbReference type="OrthoDB" id="5086884at2759"/>
<feature type="transmembrane region" description="Helical" evidence="6">
    <location>
        <begin position="143"/>
        <end position="166"/>
    </location>
</feature>
<evidence type="ECO:0000256" key="3">
    <source>
        <dbReference type="ARBA" id="ARBA00022692"/>
    </source>
</evidence>
<dbReference type="RefSeq" id="XP_013397169.1">
    <property type="nucleotide sequence ID" value="XM_013541715.2"/>
</dbReference>
<dbReference type="Proteomes" id="UP000085678">
    <property type="component" value="Unplaced"/>
</dbReference>
<dbReference type="InterPro" id="IPR036259">
    <property type="entry name" value="MFS_trans_sf"/>
</dbReference>
<dbReference type="STRING" id="7574.A0A1S3II48"/>
<dbReference type="SUPFAM" id="SSF103473">
    <property type="entry name" value="MFS general substrate transporter"/>
    <property type="match status" value="1"/>
</dbReference>
<keyword evidence="4 6" id="KW-1133">Transmembrane helix</keyword>
<feature type="transmembrane region" description="Helical" evidence="6">
    <location>
        <begin position="398"/>
        <end position="416"/>
    </location>
</feature>
<dbReference type="GO" id="GO:0022857">
    <property type="term" value="F:transmembrane transporter activity"/>
    <property type="evidence" value="ECO:0007669"/>
    <property type="project" value="InterPro"/>
</dbReference>
<feature type="transmembrane region" description="Helical" evidence="6">
    <location>
        <begin position="120"/>
        <end position="137"/>
    </location>
</feature>
<reference evidence="9" key="1">
    <citation type="submission" date="2025-08" db="UniProtKB">
        <authorList>
            <consortium name="RefSeq"/>
        </authorList>
    </citation>
    <scope>IDENTIFICATION</scope>
    <source>
        <tissue evidence="9">Gonads</tissue>
    </source>
</reference>
<dbReference type="InterPro" id="IPR020846">
    <property type="entry name" value="MFS_dom"/>
</dbReference>
<protein>
    <submittedName>
        <fullName evidence="9">Chromaffin granule amine transporter isoform X1</fullName>
    </submittedName>
</protein>
<keyword evidence="3 6" id="KW-0812">Transmembrane</keyword>
<dbReference type="KEGG" id="lak:106163971"/>
<comment type="subcellular location">
    <subcellularLocation>
        <location evidence="1">Membrane</location>
        <topology evidence="1">Multi-pass membrane protein</topology>
    </subcellularLocation>
</comment>
<feature type="transmembrane region" description="Helical" evidence="6">
    <location>
        <begin position="357"/>
        <end position="377"/>
    </location>
</feature>
<sequence>MKQGKIFEKASTSEDFVEKRPSSEWQPSILRSKALVVAVVFVVCAQETALSATLEPIMPCLLSEDATSDSCITPTTQSATNFKKYAVQAGVILGVKYFTEILCRPISGVFIDSFGYKNPLLLGAVLDALSTLLFAFAKPFPLLVLARVVQGIGSSISGVAALTMLTITYDNEVERSKATATAFGGYAVGMLGGYVLGSSTYQPLGRRAPFLFLTGFKVFDGVFRMLVVWSQKAGSKGDQLEFEDTSVSLKAYLKIVGDPYILHGLGTAFVDVLAYAPILTIAPPWLYQVRAAQEWQIGIVFLISGIAQLLMNETVSLLLNYIDKWVFACLGLLFYSISYTAYPWATTVWEAIGPNSLLCAGFALSLSVITPIMVELVKMRHCSEFGTIIGLQTSAQSLGFAIGASCSGAAMTASSFEWSCYLWALISFLGSEMCVCMLFHAVPSTTQVQKRPDNQSYELFLRSENDSQEDE</sequence>
<keyword evidence="8" id="KW-1185">Reference proteome</keyword>
<accession>A0A1S3II48</accession>
<dbReference type="Gene3D" id="1.20.1250.20">
    <property type="entry name" value="MFS general substrate transporter like domains"/>
    <property type="match status" value="1"/>
</dbReference>
<feature type="transmembrane region" description="Helical" evidence="6">
    <location>
        <begin position="325"/>
        <end position="345"/>
    </location>
</feature>
<feature type="transmembrane region" description="Helical" evidence="6">
    <location>
        <begin position="295"/>
        <end position="313"/>
    </location>
</feature>
<dbReference type="GeneID" id="106163971"/>
<dbReference type="InParanoid" id="A0A1S3II48"/>
<evidence type="ECO:0000256" key="2">
    <source>
        <dbReference type="ARBA" id="ARBA00022448"/>
    </source>
</evidence>
<evidence type="ECO:0000256" key="5">
    <source>
        <dbReference type="ARBA" id="ARBA00023136"/>
    </source>
</evidence>
<evidence type="ECO:0000313" key="9">
    <source>
        <dbReference type="RefSeq" id="XP_013397169.1"/>
    </source>
</evidence>
<evidence type="ECO:0000256" key="6">
    <source>
        <dbReference type="SAM" id="Phobius"/>
    </source>
</evidence>
<proteinExistence type="predicted"/>
<organism evidence="8 9">
    <name type="scientific">Lingula anatina</name>
    <name type="common">Brachiopod</name>
    <name type="synonym">Lingula unguis</name>
    <dbReference type="NCBI Taxonomy" id="7574"/>
    <lineage>
        <taxon>Eukaryota</taxon>
        <taxon>Metazoa</taxon>
        <taxon>Spiralia</taxon>
        <taxon>Lophotrochozoa</taxon>
        <taxon>Brachiopoda</taxon>
        <taxon>Linguliformea</taxon>
        <taxon>Lingulata</taxon>
        <taxon>Lingulida</taxon>
        <taxon>Linguloidea</taxon>
        <taxon>Lingulidae</taxon>
        <taxon>Lingula</taxon>
    </lineage>
</organism>
<feature type="transmembrane region" description="Helical" evidence="6">
    <location>
        <begin position="260"/>
        <end position="283"/>
    </location>
</feature>
<gene>
    <name evidence="9" type="primary">LOC106163971</name>
</gene>
<dbReference type="Pfam" id="PF07690">
    <property type="entry name" value="MFS_1"/>
    <property type="match status" value="1"/>
</dbReference>
<dbReference type="PANTHER" id="PTHR23506:SF23">
    <property type="entry name" value="GH10249P"/>
    <property type="match status" value="1"/>
</dbReference>
<feature type="transmembrane region" description="Helical" evidence="6">
    <location>
        <begin position="178"/>
        <end position="196"/>
    </location>
</feature>